<keyword evidence="1" id="KW-0812">Transmembrane</keyword>
<feature type="chain" id="PRO_5047321531" evidence="2">
    <location>
        <begin position="26"/>
        <end position="196"/>
    </location>
</feature>
<keyword evidence="4" id="KW-1185">Reference proteome</keyword>
<protein>
    <submittedName>
        <fullName evidence="3">Uncharacterized protein</fullName>
    </submittedName>
</protein>
<evidence type="ECO:0000256" key="1">
    <source>
        <dbReference type="SAM" id="Phobius"/>
    </source>
</evidence>
<feature type="transmembrane region" description="Helical" evidence="1">
    <location>
        <begin position="72"/>
        <end position="96"/>
    </location>
</feature>
<evidence type="ECO:0000313" key="3">
    <source>
        <dbReference type="EMBL" id="GHI81181.1"/>
    </source>
</evidence>
<name>A0ABQ3TL95_9ACTN</name>
<reference evidence="4" key="1">
    <citation type="submission" date="2023-07" db="EMBL/GenBank/DDBJ databases">
        <title>Whole genome shotgun sequence of Streptomyces spororaveus NBRC 15456.</title>
        <authorList>
            <person name="Komaki H."/>
            <person name="Tamura T."/>
        </authorList>
    </citation>
    <scope>NUCLEOTIDE SEQUENCE [LARGE SCALE GENOMIC DNA]</scope>
    <source>
        <strain evidence="4">NBRC 15456</strain>
    </source>
</reference>
<comment type="caution">
    <text evidence="3">The sequence shown here is derived from an EMBL/GenBank/DDBJ whole genome shotgun (WGS) entry which is preliminary data.</text>
</comment>
<evidence type="ECO:0000256" key="2">
    <source>
        <dbReference type="SAM" id="SignalP"/>
    </source>
</evidence>
<gene>
    <name evidence="3" type="ORF">Sspor_67420</name>
</gene>
<dbReference type="Proteomes" id="UP000608522">
    <property type="component" value="Unassembled WGS sequence"/>
</dbReference>
<proteinExistence type="predicted"/>
<dbReference type="EMBL" id="BNED01000005">
    <property type="protein sequence ID" value="GHI81181.1"/>
    <property type="molecule type" value="Genomic_DNA"/>
</dbReference>
<accession>A0ABQ3TL95</accession>
<organism evidence="3 4">
    <name type="scientific">Streptomyces spororaveus</name>
    <dbReference type="NCBI Taxonomy" id="284039"/>
    <lineage>
        <taxon>Bacteria</taxon>
        <taxon>Bacillati</taxon>
        <taxon>Actinomycetota</taxon>
        <taxon>Actinomycetes</taxon>
        <taxon>Kitasatosporales</taxon>
        <taxon>Streptomycetaceae</taxon>
        <taxon>Streptomyces</taxon>
    </lineage>
</organism>
<feature type="transmembrane region" description="Helical" evidence="1">
    <location>
        <begin position="49"/>
        <end position="65"/>
    </location>
</feature>
<dbReference type="RefSeq" id="WP_202202379.1">
    <property type="nucleotide sequence ID" value="NZ_BAAATO010000014.1"/>
</dbReference>
<keyword evidence="2" id="KW-0732">Signal</keyword>
<keyword evidence="1" id="KW-1133">Transmembrane helix</keyword>
<sequence>MKSHRRTTARALLAVAAALAAAALAASFWGGSNGGLVVMNQVHGHFVGMGWVTLVALVGGILLGARKTATRLALGLPVAILGVMVMSLATMLAMLAGGQEQTQSLTAPGRDDRRLVVEEGSAMIDPLWYVYLQQGSWPRERRWAVGYFNGDATDNELREAVWTAPDRIRLTTSGGVVHEVTVAPGGRPDQVVSAGW</sequence>
<feature type="signal peptide" evidence="2">
    <location>
        <begin position="1"/>
        <end position="25"/>
    </location>
</feature>
<keyword evidence="1" id="KW-0472">Membrane</keyword>
<evidence type="ECO:0000313" key="4">
    <source>
        <dbReference type="Proteomes" id="UP000608522"/>
    </source>
</evidence>